<reference evidence="2 3" key="1">
    <citation type="submission" date="2016-10" db="EMBL/GenBank/DDBJ databases">
        <authorList>
            <person name="de Groot N.N."/>
        </authorList>
    </citation>
    <scope>NUCLEOTIDE SEQUENCE [LARGE SCALE GENOMIC DNA]</scope>
    <source>
        <strain evidence="2 3">DSM 17794</strain>
    </source>
</reference>
<dbReference type="RefSeq" id="WP_093406992.1">
    <property type="nucleotide sequence ID" value="NZ_FOVL01000005.1"/>
</dbReference>
<dbReference type="Proteomes" id="UP000199153">
    <property type="component" value="Unassembled WGS sequence"/>
</dbReference>
<evidence type="ECO:0000256" key="1">
    <source>
        <dbReference type="SAM" id="SignalP"/>
    </source>
</evidence>
<gene>
    <name evidence="2" type="ORF">SAMN05660413_01137</name>
</gene>
<keyword evidence="3" id="KW-1185">Reference proteome</keyword>
<evidence type="ECO:0008006" key="4">
    <source>
        <dbReference type="Google" id="ProtNLM"/>
    </source>
</evidence>
<dbReference type="EMBL" id="FOVL01000005">
    <property type="protein sequence ID" value="SFN45874.1"/>
    <property type="molecule type" value="Genomic_DNA"/>
</dbReference>
<feature type="chain" id="PRO_5011470441" description="Lipoprotein" evidence="1">
    <location>
        <begin position="24"/>
        <end position="135"/>
    </location>
</feature>
<sequence length="135" mass="15827">MKEKITYIALILLLSLTSCNKLSAPGQEKQFDDKSYVRLFFNSEEECLEAQPPDFFINCHQQVDFLKNNEVEIMLTDVIWRGTYEVVNKKIIISMEPNFEVRSGVIIFEVKNNTLLIKSDDKTEWRKMKGNSIWN</sequence>
<organism evidence="2 3">
    <name type="scientific">Salegentibacter flavus</name>
    <dbReference type="NCBI Taxonomy" id="287099"/>
    <lineage>
        <taxon>Bacteria</taxon>
        <taxon>Pseudomonadati</taxon>
        <taxon>Bacteroidota</taxon>
        <taxon>Flavobacteriia</taxon>
        <taxon>Flavobacteriales</taxon>
        <taxon>Flavobacteriaceae</taxon>
        <taxon>Salegentibacter</taxon>
    </lineage>
</organism>
<name>A0A1I4Z6G5_9FLAO</name>
<protein>
    <recommendedName>
        <fullName evidence="4">Lipoprotein</fullName>
    </recommendedName>
</protein>
<evidence type="ECO:0000313" key="2">
    <source>
        <dbReference type="EMBL" id="SFN45874.1"/>
    </source>
</evidence>
<dbReference type="OrthoDB" id="1161969at2"/>
<feature type="signal peptide" evidence="1">
    <location>
        <begin position="1"/>
        <end position="23"/>
    </location>
</feature>
<dbReference type="PROSITE" id="PS51257">
    <property type="entry name" value="PROKAR_LIPOPROTEIN"/>
    <property type="match status" value="1"/>
</dbReference>
<evidence type="ECO:0000313" key="3">
    <source>
        <dbReference type="Proteomes" id="UP000199153"/>
    </source>
</evidence>
<proteinExistence type="predicted"/>
<accession>A0A1I4Z6G5</accession>
<dbReference type="AlphaFoldDB" id="A0A1I4Z6G5"/>
<keyword evidence="1" id="KW-0732">Signal</keyword>